<dbReference type="InterPro" id="IPR050149">
    <property type="entry name" value="Collagen_superfamily"/>
</dbReference>
<dbReference type="GO" id="GO:0031012">
    <property type="term" value="C:extracellular matrix"/>
    <property type="evidence" value="ECO:0007669"/>
    <property type="project" value="TreeGrafter"/>
</dbReference>
<feature type="compositionally biased region" description="Low complexity" evidence="1">
    <location>
        <begin position="34"/>
        <end position="66"/>
    </location>
</feature>
<reference evidence="4" key="2">
    <citation type="journal article" date="2023" name="Nat. Commun.">
        <title>Cultivation of marine bacteria of the SAR202 clade.</title>
        <authorList>
            <person name="Lim Y."/>
            <person name="Seo J.H."/>
            <person name="Giovannoni S.J."/>
            <person name="Kang I."/>
            <person name="Cho J.C."/>
        </authorList>
    </citation>
    <scope>NUCLEOTIDE SEQUENCE</scope>
    <source>
        <strain evidence="4">JH1073</strain>
    </source>
</reference>
<dbReference type="AlphaFoldDB" id="A0AAJ5ZCN8"/>
<dbReference type="EMBL" id="CP046147">
    <property type="protein sequence ID" value="WFG38560.1"/>
    <property type="molecule type" value="Genomic_DNA"/>
</dbReference>
<feature type="chain" id="PRO_5042533175" description="Collagen-like protein" evidence="2">
    <location>
        <begin position="24"/>
        <end position="209"/>
    </location>
</feature>
<dbReference type="Pfam" id="PF01391">
    <property type="entry name" value="Collagen"/>
    <property type="match status" value="1"/>
</dbReference>
<gene>
    <name evidence="3" type="ORF">GKO46_08690</name>
    <name evidence="4" type="ORF">GKO48_02695</name>
</gene>
<evidence type="ECO:0000313" key="6">
    <source>
        <dbReference type="Proteomes" id="UP001321249"/>
    </source>
</evidence>
<proteinExistence type="predicted"/>
<dbReference type="PANTHER" id="PTHR24023:SF714">
    <property type="entry name" value="COLLAGEN ALPHA-4(IV) CHAIN"/>
    <property type="match status" value="1"/>
</dbReference>
<evidence type="ECO:0008006" key="7">
    <source>
        <dbReference type="Google" id="ProtNLM"/>
    </source>
</evidence>
<evidence type="ECO:0000313" key="4">
    <source>
        <dbReference type="EMBL" id="WFG38560.1"/>
    </source>
</evidence>
<accession>A0AAJ5ZCN8</accession>
<reference evidence="5" key="3">
    <citation type="submission" date="2023-06" db="EMBL/GenBank/DDBJ databases">
        <title>Pangenomics reveal diversification of enzyme families and niche specialization in globally abundant SAR202 bacteria.</title>
        <authorList>
            <person name="Saw J.H.W."/>
        </authorList>
    </citation>
    <scope>NUCLEOTIDE SEQUENCE [LARGE SCALE GENOMIC DNA]</scope>
    <source>
        <strain evidence="5">JH1073</strain>
    </source>
</reference>
<dbReference type="Proteomes" id="UP001321249">
    <property type="component" value="Unassembled WGS sequence"/>
</dbReference>
<dbReference type="RefSeq" id="WP_342825199.1">
    <property type="nucleotide sequence ID" value="NZ_CP046146.1"/>
</dbReference>
<dbReference type="PANTHER" id="PTHR24023">
    <property type="entry name" value="COLLAGEN ALPHA"/>
    <property type="match status" value="1"/>
</dbReference>
<sequence>MTGLLRGKLKAFLLIGTMFALMAAIACQGERGPAGPAGAPGNPGNPGAAGAPGEPGNPGEAGAPGEPGNPGAPGNPGPAGPEGPEGPAGADGEDGTTQVAGITVFDASGPSTGAAELTAGTASITIIGGGFAKGELLSVSAKKGGFDKLLSGTVARTNVSDTVANENGAFTLTVDLDESWGAGLYTIIATGDQGNRGANAFLLVDKIGG</sequence>
<evidence type="ECO:0000256" key="1">
    <source>
        <dbReference type="SAM" id="MobiDB-lite"/>
    </source>
</evidence>
<dbReference type="GO" id="GO:0030198">
    <property type="term" value="P:extracellular matrix organization"/>
    <property type="evidence" value="ECO:0007669"/>
    <property type="project" value="TreeGrafter"/>
</dbReference>
<dbReference type="PROSITE" id="PS51257">
    <property type="entry name" value="PROKAR_LIPOPROTEIN"/>
    <property type="match status" value="1"/>
</dbReference>
<dbReference type="EMBL" id="WMBE01000002">
    <property type="protein sequence ID" value="MDG0867149.1"/>
    <property type="molecule type" value="Genomic_DNA"/>
</dbReference>
<name>A0AAJ5ZCN8_9CHLR</name>
<feature type="region of interest" description="Disordered" evidence="1">
    <location>
        <begin position="34"/>
        <end position="96"/>
    </location>
</feature>
<keyword evidence="5" id="KW-1185">Reference proteome</keyword>
<dbReference type="GO" id="GO:0005615">
    <property type="term" value="C:extracellular space"/>
    <property type="evidence" value="ECO:0007669"/>
    <property type="project" value="TreeGrafter"/>
</dbReference>
<evidence type="ECO:0000256" key="2">
    <source>
        <dbReference type="SAM" id="SignalP"/>
    </source>
</evidence>
<keyword evidence="2" id="KW-0732">Signal</keyword>
<evidence type="ECO:0000313" key="5">
    <source>
        <dbReference type="Proteomes" id="UP001219901"/>
    </source>
</evidence>
<organism evidence="4 5">
    <name type="scientific">Candidatus Lucifugimonas marina</name>
    <dbReference type="NCBI Taxonomy" id="3038979"/>
    <lineage>
        <taxon>Bacteria</taxon>
        <taxon>Bacillati</taxon>
        <taxon>Chloroflexota</taxon>
        <taxon>Dehalococcoidia</taxon>
        <taxon>SAR202 cluster</taxon>
        <taxon>Candidatus Lucifugimonadales</taxon>
        <taxon>Candidatus Lucifugimonadaceae</taxon>
        <taxon>Candidatus Lucifugimonas</taxon>
    </lineage>
</organism>
<feature type="signal peptide" evidence="2">
    <location>
        <begin position="1"/>
        <end position="23"/>
    </location>
</feature>
<evidence type="ECO:0000313" key="3">
    <source>
        <dbReference type="EMBL" id="MDG0867149.1"/>
    </source>
</evidence>
<protein>
    <recommendedName>
        <fullName evidence="7">Collagen-like protein</fullName>
    </recommendedName>
</protein>
<reference evidence="5 6" key="1">
    <citation type="submission" date="2019-11" db="EMBL/GenBank/DDBJ databases">
        <authorList>
            <person name="Cho J.-C."/>
        </authorList>
    </citation>
    <scope>NUCLEOTIDE SEQUENCE [LARGE SCALE GENOMIC DNA]</scope>
    <source>
        <strain evidence="4 5">JH1073</strain>
        <strain evidence="3 6">JH702</strain>
    </source>
</reference>
<dbReference type="GO" id="GO:0030020">
    <property type="term" value="F:extracellular matrix structural constituent conferring tensile strength"/>
    <property type="evidence" value="ECO:0007669"/>
    <property type="project" value="TreeGrafter"/>
</dbReference>
<dbReference type="Proteomes" id="UP001219901">
    <property type="component" value="Chromosome"/>
</dbReference>
<dbReference type="InterPro" id="IPR008160">
    <property type="entry name" value="Collagen"/>
</dbReference>